<evidence type="ECO:0000259" key="13">
    <source>
        <dbReference type="Pfam" id="PF00593"/>
    </source>
</evidence>
<dbReference type="RefSeq" id="WP_170019827.1">
    <property type="nucleotide sequence ID" value="NZ_JABCSC020000001.1"/>
</dbReference>
<dbReference type="Pfam" id="PF07715">
    <property type="entry name" value="Plug"/>
    <property type="match status" value="1"/>
</dbReference>
<evidence type="ECO:0000256" key="3">
    <source>
        <dbReference type="ARBA" id="ARBA00022448"/>
    </source>
</evidence>
<dbReference type="Pfam" id="PF00593">
    <property type="entry name" value="TonB_dep_Rec_b-barrel"/>
    <property type="match status" value="1"/>
</dbReference>
<feature type="domain" description="TonB-dependent receptor plug" evidence="14">
    <location>
        <begin position="75"/>
        <end position="173"/>
    </location>
</feature>
<keyword evidence="16" id="KW-1185">Reference proteome</keyword>
<dbReference type="Gene3D" id="2.40.170.20">
    <property type="entry name" value="TonB-dependent receptor, beta-barrel domain"/>
    <property type="match status" value="1"/>
</dbReference>
<evidence type="ECO:0000256" key="6">
    <source>
        <dbReference type="ARBA" id="ARBA00023077"/>
    </source>
</evidence>
<keyword evidence="6 11" id="KW-0798">TonB box</keyword>
<dbReference type="InterPro" id="IPR010105">
    <property type="entry name" value="TonB_sidphr_rcpt"/>
</dbReference>
<accession>A0ABX2IB58</accession>
<dbReference type="SUPFAM" id="SSF56935">
    <property type="entry name" value="Porins"/>
    <property type="match status" value="1"/>
</dbReference>
<keyword evidence="8 15" id="KW-0675">Receptor</keyword>
<dbReference type="PANTHER" id="PTHR32552">
    <property type="entry name" value="FERRICHROME IRON RECEPTOR-RELATED"/>
    <property type="match status" value="1"/>
</dbReference>
<keyword evidence="5 10" id="KW-0812">Transmembrane</keyword>
<evidence type="ECO:0000256" key="5">
    <source>
        <dbReference type="ARBA" id="ARBA00022692"/>
    </source>
</evidence>
<dbReference type="PANTHER" id="PTHR32552:SF83">
    <property type="entry name" value="BLR3904 PROTEIN"/>
    <property type="match status" value="1"/>
</dbReference>
<evidence type="ECO:0000256" key="4">
    <source>
        <dbReference type="ARBA" id="ARBA00022452"/>
    </source>
</evidence>
<evidence type="ECO:0000256" key="8">
    <source>
        <dbReference type="ARBA" id="ARBA00023170"/>
    </source>
</evidence>
<dbReference type="PROSITE" id="PS52016">
    <property type="entry name" value="TONB_DEPENDENT_REC_3"/>
    <property type="match status" value="1"/>
</dbReference>
<gene>
    <name evidence="15" type="ORF">HJ583_001265</name>
</gene>
<evidence type="ECO:0000313" key="16">
    <source>
        <dbReference type="Proteomes" id="UP000778523"/>
    </source>
</evidence>
<evidence type="ECO:0000256" key="12">
    <source>
        <dbReference type="SAM" id="SignalP"/>
    </source>
</evidence>
<keyword evidence="12" id="KW-0732">Signal</keyword>
<feature type="domain" description="TonB-dependent receptor-like beta-barrel" evidence="13">
    <location>
        <begin position="250"/>
        <end position="722"/>
    </location>
</feature>
<evidence type="ECO:0000256" key="11">
    <source>
        <dbReference type="RuleBase" id="RU003357"/>
    </source>
</evidence>
<dbReference type="NCBIfam" id="TIGR01783">
    <property type="entry name" value="TonB-siderophor"/>
    <property type="match status" value="1"/>
</dbReference>
<feature type="signal peptide" evidence="12">
    <location>
        <begin position="1"/>
        <end position="30"/>
    </location>
</feature>
<evidence type="ECO:0000256" key="9">
    <source>
        <dbReference type="ARBA" id="ARBA00023237"/>
    </source>
</evidence>
<dbReference type="InterPro" id="IPR039426">
    <property type="entry name" value="TonB-dep_rcpt-like"/>
</dbReference>
<dbReference type="CDD" id="cd01347">
    <property type="entry name" value="ligand_gated_channel"/>
    <property type="match status" value="1"/>
</dbReference>
<dbReference type="InterPro" id="IPR036942">
    <property type="entry name" value="Beta-barrel_TonB_sf"/>
</dbReference>
<evidence type="ECO:0000256" key="1">
    <source>
        <dbReference type="ARBA" id="ARBA00004571"/>
    </source>
</evidence>
<keyword evidence="4 10" id="KW-1134">Transmembrane beta strand</keyword>
<evidence type="ECO:0000256" key="10">
    <source>
        <dbReference type="PROSITE-ProRule" id="PRU01360"/>
    </source>
</evidence>
<comment type="subcellular location">
    <subcellularLocation>
        <location evidence="1 10">Cell outer membrane</location>
        <topology evidence="1 10">Multi-pass membrane protein</topology>
    </subcellularLocation>
</comment>
<evidence type="ECO:0000256" key="7">
    <source>
        <dbReference type="ARBA" id="ARBA00023136"/>
    </source>
</evidence>
<sequence>MRPNSLRVSRLALAVNLALMSLAASQSVLAQTSPAKTDEKTLGTVRVTADKPAEIEAKSTYQATTTTIGKGKQALRDIPQSVTVVTEKLIDDRNLDTLKDVLHQTAGVTFLAAEGGEEDIRLRGFSLQQSGDIYIDGMRDPGIYERDTFNYDRVEVLRGSASMLFGRGSTGGVVNQVSKQAFLMDQNEVDFTYGTGNYKRLETDLNLVTGQASAFRLTAMKADAENNGSGSSIDKEGAAGNFRYGIGERDEFTASLYYLKNRNGINYGLPWLAPDAQTSGLGLIDKDPSAYYGVDSDYANSDILHGTVGHIHRFSGQAELKTVFRAGQYNRDQRASAVRFAAASAQPNRLAVNGATISDNTVLTRGSNNKAMDLEVQSLQSDYSDKLTLLGMKNEILSGVDINHERRNTYGFVTPTGVNLAKSNTTLGDDDGTSGVTEELRQKQRSADFDYLSAGAYFQDLVQIAENWKLLGGMRYDYANGEYRTWGVPGAAGVTPAQYGKVTAERGRHDKMPSKRFGAMYQPSAATSFHFSWGTSFNTSGDTYQYDALGSNTDPEKSKNVEVGSKLEFFGGDMSVRTALFKSTKYNERNTDTDTVNATNYVLSGERYTKGAELDLAGRITPAWEAYLSYSWIPVAKISKGALTGSEQVGQRPGLIPKHQASLWSTYKVSADWRLGAGVAGRTKMYPQLINTNQVEGYLTYDAMVEYAATRDLTLKLNGTNLGNKLYADNVYRGHYIPGKGRTFELTASYKF</sequence>
<dbReference type="InterPro" id="IPR037066">
    <property type="entry name" value="Plug_dom_sf"/>
</dbReference>
<evidence type="ECO:0000256" key="2">
    <source>
        <dbReference type="ARBA" id="ARBA00009810"/>
    </source>
</evidence>
<comment type="caution">
    <text evidence="15">The sequence shown here is derived from an EMBL/GenBank/DDBJ whole genome shotgun (WGS) entry which is preliminary data.</text>
</comment>
<dbReference type="Proteomes" id="UP000778523">
    <property type="component" value="Unassembled WGS sequence"/>
</dbReference>
<keyword evidence="3 10" id="KW-0813">Transport</keyword>
<protein>
    <submittedName>
        <fullName evidence="15">TonB-dependent siderophore receptor</fullName>
    </submittedName>
</protein>
<dbReference type="InterPro" id="IPR000531">
    <property type="entry name" value="Beta-barrel_TonB"/>
</dbReference>
<organism evidence="15 16">
    <name type="scientific">Uliginosibacterium aquaticum</name>
    <dbReference type="NCBI Taxonomy" id="2731212"/>
    <lineage>
        <taxon>Bacteria</taxon>
        <taxon>Pseudomonadati</taxon>
        <taxon>Pseudomonadota</taxon>
        <taxon>Betaproteobacteria</taxon>
        <taxon>Rhodocyclales</taxon>
        <taxon>Zoogloeaceae</taxon>
        <taxon>Uliginosibacterium</taxon>
    </lineage>
</organism>
<proteinExistence type="inferred from homology"/>
<dbReference type="EMBL" id="JABCSC020000001">
    <property type="protein sequence ID" value="NSL53645.1"/>
    <property type="molecule type" value="Genomic_DNA"/>
</dbReference>
<name>A0ABX2IB58_9RHOO</name>
<dbReference type="Gene3D" id="2.170.130.10">
    <property type="entry name" value="TonB-dependent receptor, plug domain"/>
    <property type="match status" value="1"/>
</dbReference>
<dbReference type="InterPro" id="IPR012910">
    <property type="entry name" value="Plug_dom"/>
</dbReference>
<keyword evidence="7 10" id="KW-0472">Membrane</keyword>
<evidence type="ECO:0000259" key="14">
    <source>
        <dbReference type="Pfam" id="PF07715"/>
    </source>
</evidence>
<reference evidence="15 16" key="1">
    <citation type="submission" date="2020-06" db="EMBL/GenBank/DDBJ databases">
        <title>Draft genome of Uliginosibacterium sp. IMCC34675.</title>
        <authorList>
            <person name="Song J."/>
        </authorList>
    </citation>
    <scope>NUCLEOTIDE SEQUENCE [LARGE SCALE GENOMIC DNA]</scope>
    <source>
        <strain evidence="15 16">IMCC34675</strain>
    </source>
</reference>
<feature type="chain" id="PRO_5046876249" evidence="12">
    <location>
        <begin position="31"/>
        <end position="752"/>
    </location>
</feature>
<keyword evidence="9 10" id="KW-0998">Cell outer membrane</keyword>
<comment type="similarity">
    <text evidence="2 10 11">Belongs to the TonB-dependent receptor family.</text>
</comment>
<evidence type="ECO:0000313" key="15">
    <source>
        <dbReference type="EMBL" id="NSL53645.1"/>
    </source>
</evidence>